<proteinExistence type="predicted"/>
<reference evidence="1 2" key="1">
    <citation type="submission" date="2021-01" db="EMBL/GenBank/DDBJ databases">
        <title>Whole genome shotgun sequence of Planobispora siamensis NBRC 107568.</title>
        <authorList>
            <person name="Komaki H."/>
            <person name="Tamura T."/>
        </authorList>
    </citation>
    <scope>NUCLEOTIDE SEQUENCE [LARGE SCALE GENOMIC DNA]</scope>
    <source>
        <strain evidence="1 2">NBRC 107568</strain>
    </source>
</reference>
<dbReference type="EMBL" id="BOOJ01000096">
    <property type="protein sequence ID" value="GIH97724.1"/>
    <property type="molecule type" value="Genomic_DNA"/>
</dbReference>
<protein>
    <submittedName>
        <fullName evidence="1">Uncharacterized protein</fullName>
    </submittedName>
</protein>
<dbReference type="AlphaFoldDB" id="A0A8J3SQY2"/>
<evidence type="ECO:0000313" key="2">
    <source>
        <dbReference type="Proteomes" id="UP000619788"/>
    </source>
</evidence>
<sequence>MLDRADAVLLEQVHTVLRQAGFALSPAPDVEGGLSIRSDPGRGVVISWTTAAEVTVKNRTAHQQVAAAVHLALLAIMTGAGYAATGKPATGEVVITGVGHAGEAALGR</sequence>
<keyword evidence="2" id="KW-1185">Reference proteome</keyword>
<accession>A0A8J3SQY2</accession>
<dbReference type="Proteomes" id="UP000619788">
    <property type="component" value="Unassembled WGS sequence"/>
</dbReference>
<comment type="caution">
    <text evidence="1">The sequence shown here is derived from an EMBL/GenBank/DDBJ whole genome shotgun (WGS) entry which is preliminary data.</text>
</comment>
<evidence type="ECO:0000313" key="1">
    <source>
        <dbReference type="EMBL" id="GIH97724.1"/>
    </source>
</evidence>
<dbReference type="RefSeq" id="WP_204069711.1">
    <property type="nucleotide sequence ID" value="NZ_BOOJ01000096.1"/>
</dbReference>
<gene>
    <name evidence="1" type="ORF">Psi01_83540</name>
</gene>
<organism evidence="1 2">
    <name type="scientific">Planobispora siamensis</name>
    <dbReference type="NCBI Taxonomy" id="936338"/>
    <lineage>
        <taxon>Bacteria</taxon>
        <taxon>Bacillati</taxon>
        <taxon>Actinomycetota</taxon>
        <taxon>Actinomycetes</taxon>
        <taxon>Streptosporangiales</taxon>
        <taxon>Streptosporangiaceae</taxon>
        <taxon>Planobispora</taxon>
    </lineage>
</organism>
<name>A0A8J3SQY2_9ACTN</name>